<evidence type="ECO:0000256" key="2">
    <source>
        <dbReference type="ARBA" id="ARBA00006275"/>
    </source>
</evidence>
<dbReference type="InterPro" id="IPR033985">
    <property type="entry name" value="SusD-like_N"/>
</dbReference>
<evidence type="ECO:0000313" key="9">
    <source>
        <dbReference type="EMBL" id="MCW3785956.1"/>
    </source>
</evidence>
<feature type="signal peptide" evidence="6">
    <location>
        <begin position="1"/>
        <end position="22"/>
    </location>
</feature>
<dbReference type="SUPFAM" id="SSF48452">
    <property type="entry name" value="TPR-like"/>
    <property type="match status" value="1"/>
</dbReference>
<reference evidence="9" key="1">
    <citation type="submission" date="2022-10" db="EMBL/GenBank/DDBJ databases">
        <authorList>
            <person name="Yu W.X."/>
        </authorList>
    </citation>
    <scope>NUCLEOTIDE SEQUENCE</scope>
    <source>
        <strain evidence="9">AAT</strain>
    </source>
</reference>
<evidence type="ECO:0000256" key="5">
    <source>
        <dbReference type="ARBA" id="ARBA00023237"/>
    </source>
</evidence>
<comment type="caution">
    <text evidence="9">The sequence shown here is derived from an EMBL/GenBank/DDBJ whole genome shotgun (WGS) entry which is preliminary data.</text>
</comment>
<dbReference type="Gene3D" id="1.25.40.390">
    <property type="match status" value="1"/>
</dbReference>
<gene>
    <name evidence="9" type="ORF">OM075_05725</name>
</gene>
<dbReference type="Pfam" id="PF07980">
    <property type="entry name" value="SusD_RagB"/>
    <property type="match status" value="1"/>
</dbReference>
<evidence type="ECO:0000259" key="7">
    <source>
        <dbReference type="Pfam" id="PF07980"/>
    </source>
</evidence>
<dbReference type="EMBL" id="JAPDPJ010000008">
    <property type="protein sequence ID" value="MCW3785956.1"/>
    <property type="molecule type" value="Genomic_DNA"/>
</dbReference>
<dbReference type="Pfam" id="PF14322">
    <property type="entry name" value="SusD-like_3"/>
    <property type="match status" value="1"/>
</dbReference>
<feature type="domain" description="SusD-like N-terminal" evidence="8">
    <location>
        <begin position="114"/>
        <end position="236"/>
    </location>
</feature>
<keyword evidence="5" id="KW-0998">Cell outer membrane</keyword>
<keyword evidence="3 6" id="KW-0732">Signal</keyword>
<proteinExistence type="inferred from homology"/>
<evidence type="ECO:0000256" key="3">
    <source>
        <dbReference type="ARBA" id="ARBA00022729"/>
    </source>
</evidence>
<dbReference type="InterPro" id="IPR012944">
    <property type="entry name" value="SusD_RagB_dom"/>
</dbReference>
<keyword evidence="4" id="KW-0472">Membrane</keyword>
<evidence type="ECO:0000256" key="6">
    <source>
        <dbReference type="SAM" id="SignalP"/>
    </source>
</evidence>
<evidence type="ECO:0000256" key="1">
    <source>
        <dbReference type="ARBA" id="ARBA00004442"/>
    </source>
</evidence>
<evidence type="ECO:0000259" key="8">
    <source>
        <dbReference type="Pfam" id="PF14322"/>
    </source>
</evidence>
<dbReference type="GO" id="GO:0009279">
    <property type="term" value="C:cell outer membrane"/>
    <property type="evidence" value="ECO:0007669"/>
    <property type="project" value="UniProtKB-SubCell"/>
</dbReference>
<keyword evidence="10" id="KW-1185">Reference proteome</keyword>
<protein>
    <submittedName>
        <fullName evidence="9">RagB/SusD family nutrient uptake outer membrane protein</fullName>
    </submittedName>
</protein>
<name>A0AAE3SE89_9BACT</name>
<feature type="chain" id="PRO_5042139390" evidence="6">
    <location>
        <begin position="23"/>
        <end position="653"/>
    </location>
</feature>
<evidence type="ECO:0000313" key="10">
    <source>
        <dbReference type="Proteomes" id="UP001209229"/>
    </source>
</evidence>
<evidence type="ECO:0000256" key="4">
    <source>
        <dbReference type="ARBA" id="ARBA00023136"/>
    </source>
</evidence>
<dbReference type="Proteomes" id="UP001209229">
    <property type="component" value="Unassembled WGS sequence"/>
</dbReference>
<sequence>MKAKINIYILLALLIVTSISCSDDFLEEKKNYGDYDPSFYESQDRVDWYINNLYYDFFAGFTSPTATLVGSYQTEQSGMTEEIGGIRDLINPTIMLEDADDASGYYGSKVENKIKPEPYTRIRDCNELITEIDVRGASLDEDYRKHAKGQMYYLRAIQYFDLMRTYGGVPIVTEVENATSTVDAIKHPRASVAELVDQIVSDLDEAASLLPENWASSDYGRVTKGAALAQKARVLLTFASPLFNKDWDNSGNERWENALQAGLAAEIQLTADGYGLYGSNAKEWADMFLEDNRFCSEAITVQLLSSGNVNTSLNNSWEKNIRLSSQDGGGGLSAPKEMIDLFPMADGSRPTVENGYDEFLFFKDRDPRFYRTFAFSGSKWPYKDNNESVVWAYRWVDDAAVSYFSENNNISSPAFVRKMTNTNADNTSSFQYSGTDIFEYRYAELLLGIAECYAAKGDIPNTLSYLGMIRNRVGIPSANNYGIGTLADKYEAIEACLYERRVELAYEGKRFWDIQRWMLYNDDATANNTTCVKLGLATLNGTQRTGHYLQYNQVATSDDPLIAVIEGVSVDPDADDFSTQIDDLATIYTNNFVLEELETPMDNVGGDAVQIDWKQNYYIMGLKTDVISLNPWIEQTIGWKDESGSYGTFDYQE</sequence>
<comment type="similarity">
    <text evidence="2">Belongs to the SusD family.</text>
</comment>
<dbReference type="RefSeq" id="WP_301189528.1">
    <property type="nucleotide sequence ID" value="NZ_JAPDPJ010000008.1"/>
</dbReference>
<dbReference type="PROSITE" id="PS51257">
    <property type="entry name" value="PROKAR_LIPOPROTEIN"/>
    <property type="match status" value="1"/>
</dbReference>
<accession>A0AAE3SE89</accession>
<dbReference type="InterPro" id="IPR011990">
    <property type="entry name" value="TPR-like_helical_dom_sf"/>
</dbReference>
<organism evidence="9 10">
    <name type="scientific">Plebeiibacterium sediminum</name>
    <dbReference type="NCBI Taxonomy" id="2992112"/>
    <lineage>
        <taxon>Bacteria</taxon>
        <taxon>Pseudomonadati</taxon>
        <taxon>Bacteroidota</taxon>
        <taxon>Bacteroidia</taxon>
        <taxon>Marinilabiliales</taxon>
        <taxon>Marinilabiliaceae</taxon>
        <taxon>Plebeiibacterium</taxon>
    </lineage>
</organism>
<comment type="subcellular location">
    <subcellularLocation>
        <location evidence="1">Cell outer membrane</location>
    </subcellularLocation>
</comment>
<feature type="domain" description="RagB/SusD" evidence="7">
    <location>
        <begin position="309"/>
        <end position="556"/>
    </location>
</feature>
<dbReference type="AlphaFoldDB" id="A0AAE3SE89"/>